<protein>
    <recommendedName>
        <fullName evidence="2">Reverse transcriptase domain-containing protein</fullName>
    </recommendedName>
</protein>
<name>A0A699L846_TANCI</name>
<reference evidence="1" key="1">
    <citation type="journal article" date="2019" name="Sci. Rep.">
        <title>Draft genome of Tanacetum cinerariifolium, the natural source of mosquito coil.</title>
        <authorList>
            <person name="Yamashiro T."/>
            <person name="Shiraishi A."/>
            <person name="Satake H."/>
            <person name="Nakayama K."/>
        </authorList>
    </citation>
    <scope>NUCLEOTIDE SEQUENCE</scope>
</reference>
<dbReference type="EMBL" id="BKCJ010590385">
    <property type="protein sequence ID" value="GFB27296.1"/>
    <property type="molecule type" value="Genomic_DNA"/>
</dbReference>
<organism evidence="1">
    <name type="scientific">Tanacetum cinerariifolium</name>
    <name type="common">Dalmatian daisy</name>
    <name type="synonym">Chrysanthemum cinerariifolium</name>
    <dbReference type="NCBI Taxonomy" id="118510"/>
    <lineage>
        <taxon>Eukaryota</taxon>
        <taxon>Viridiplantae</taxon>
        <taxon>Streptophyta</taxon>
        <taxon>Embryophyta</taxon>
        <taxon>Tracheophyta</taxon>
        <taxon>Spermatophyta</taxon>
        <taxon>Magnoliopsida</taxon>
        <taxon>eudicotyledons</taxon>
        <taxon>Gunneridae</taxon>
        <taxon>Pentapetalae</taxon>
        <taxon>asterids</taxon>
        <taxon>campanulids</taxon>
        <taxon>Asterales</taxon>
        <taxon>Asteraceae</taxon>
        <taxon>Asteroideae</taxon>
        <taxon>Anthemideae</taxon>
        <taxon>Anthemidinae</taxon>
        <taxon>Tanacetum</taxon>
    </lineage>
</organism>
<comment type="caution">
    <text evidence="1">The sequence shown here is derived from an EMBL/GenBank/DDBJ whole genome shotgun (WGS) entry which is preliminary data.</text>
</comment>
<dbReference type="AlphaFoldDB" id="A0A699L846"/>
<feature type="non-terminal residue" evidence="1">
    <location>
        <position position="1"/>
    </location>
</feature>
<proteinExistence type="predicted"/>
<accession>A0A699L846</accession>
<evidence type="ECO:0000313" key="1">
    <source>
        <dbReference type="EMBL" id="GFB27296.1"/>
    </source>
</evidence>
<evidence type="ECO:0008006" key="2">
    <source>
        <dbReference type="Google" id="ProtNLM"/>
    </source>
</evidence>
<gene>
    <name evidence="1" type="ORF">Tci_699267</name>
</gene>
<sequence length="107" mass="12392">FAYDSEGDIRFLEELLIDDSIPFPNNESSDSDFDNPLFPRLPLKLHDYGEEISVVRNTIDELECLDPRDEFDDDYYSSFLFVIYSKVFSFLLSAESEDTIFNPGISI</sequence>